<dbReference type="Gene3D" id="3.40.50.1240">
    <property type="entry name" value="Phosphoglycerate mutase-like"/>
    <property type="match status" value="1"/>
</dbReference>
<proteinExistence type="predicted"/>
<protein>
    <submittedName>
        <fullName evidence="1">Histidine phosphatase family protein</fullName>
    </submittedName>
</protein>
<evidence type="ECO:0000313" key="1">
    <source>
        <dbReference type="EMBL" id="MVN85474.1"/>
    </source>
</evidence>
<evidence type="ECO:0000313" key="2">
    <source>
        <dbReference type="Proteomes" id="UP000483286"/>
    </source>
</evidence>
<dbReference type="Proteomes" id="UP000483286">
    <property type="component" value="Unassembled WGS sequence"/>
</dbReference>
<reference evidence="1 2" key="1">
    <citation type="submission" date="2019-12" db="EMBL/GenBank/DDBJ databases">
        <title>Deinococcus sp. HMF7620 Genome sequencing and assembly.</title>
        <authorList>
            <person name="Kang H."/>
            <person name="Kim H."/>
            <person name="Joh K."/>
        </authorList>
    </citation>
    <scope>NUCLEOTIDE SEQUENCE [LARGE SCALE GENOMIC DNA]</scope>
    <source>
        <strain evidence="1 2">HMF7620</strain>
    </source>
</reference>
<dbReference type="RefSeq" id="WP_157457500.1">
    <property type="nucleotide sequence ID" value="NZ_WQLB01000002.1"/>
</dbReference>
<dbReference type="EMBL" id="WQLB01000002">
    <property type="protein sequence ID" value="MVN85474.1"/>
    <property type="molecule type" value="Genomic_DNA"/>
</dbReference>
<gene>
    <name evidence="1" type="ORF">GO986_01680</name>
</gene>
<sequence length="187" mass="20471">MPRTLHLIKHGKPHLDPDVPAHDWRLADDALVALPALLAALSPRPDLVVCSMEPKAQATAQGLAAVLGVPLRPMLGLHEQLRYTAPWRPDPADFQADLRRFFDQPEQVVSGEESAQDARVRFGNAVGAVMQVNPQDTVAVVAHGTVISLLVAHLTGQAPYELWRSLPLLGHLTLTWEPGPPNLRKRL</sequence>
<dbReference type="SUPFAM" id="SSF53254">
    <property type="entry name" value="Phosphoglycerate mutase-like"/>
    <property type="match status" value="1"/>
</dbReference>
<comment type="caution">
    <text evidence="1">The sequence shown here is derived from an EMBL/GenBank/DDBJ whole genome shotgun (WGS) entry which is preliminary data.</text>
</comment>
<dbReference type="Pfam" id="PF00300">
    <property type="entry name" value="His_Phos_1"/>
    <property type="match status" value="1"/>
</dbReference>
<organism evidence="1 2">
    <name type="scientific">Deinococcus arboris</name>
    <dbReference type="NCBI Taxonomy" id="2682977"/>
    <lineage>
        <taxon>Bacteria</taxon>
        <taxon>Thermotogati</taxon>
        <taxon>Deinococcota</taxon>
        <taxon>Deinococci</taxon>
        <taxon>Deinococcales</taxon>
        <taxon>Deinococcaceae</taxon>
        <taxon>Deinococcus</taxon>
    </lineage>
</organism>
<dbReference type="InterPro" id="IPR029033">
    <property type="entry name" value="His_PPase_superfam"/>
</dbReference>
<dbReference type="InterPro" id="IPR013078">
    <property type="entry name" value="His_Pase_superF_clade-1"/>
</dbReference>
<keyword evidence="2" id="KW-1185">Reference proteome</keyword>
<dbReference type="AlphaFoldDB" id="A0A7C9HPH1"/>
<name>A0A7C9HPH1_9DEIO</name>
<accession>A0A7C9HPH1</accession>